<comment type="caution">
    <text evidence="9">The sequence shown here is derived from an EMBL/GenBank/DDBJ whole genome shotgun (WGS) entry which is preliminary data.</text>
</comment>
<gene>
    <name evidence="9" type="ORF">FEZ08_07650</name>
</gene>
<dbReference type="SUPFAM" id="SSF103473">
    <property type="entry name" value="MFS general substrate transporter"/>
    <property type="match status" value="1"/>
</dbReference>
<keyword evidence="4 7" id="KW-0812">Transmembrane</keyword>
<dbReference type="EMBL" id="VBWP01000006">
    <property type="protein sequence ID" value="TLG72913.1"/>
    <property type="molecule type" value="Genomic_DNA"/>
</dbReference>
<name>A0A5R8QAI5_9FIRM</name>
<proteinExistence type="predicted"/>
<evidence type="ECO:0000259" key="8">
    <source>
        <dbReference type="PROSITE" id="PS50850"/>
    </source>
</evidence>
<feature type="transmembrane region" description="Helical" evidence="7">
    <location>
        <begin position="43"/>
        <end position="65"/>
    </location>
</feature>
<evidence type="ECO:0000256" key="6">
    <source>
        <dbReference type="ARBA" id="ARBA00023136"/>
    </source>
</evidence>
<dbReference type="InterPro" id="IPR036259">
    <property type="entry name" value="MFS_trans_sf"/>
</dbReference>
<dbReference type="Proteomes" id="UP000306912">
    <property type="component" value="Unassembled WGS sequence"/>
</dbReference>
<reference evidence="9 10" key="1">
    <citation type="submission" date="2019-05" db="EMBL/GenBank/DDBJ databases">
        <title>Culicoidintestinum kansasii gen. nov., sp. nov. from the gastrointestinal tract of the biting midge, Culicoides sonorensis.</title>
        <authorList>
            <person name="Neupane S."/>
            <person name="Ghosh A."/>
            <person name="Gunther S."/>
            <person name="Martin K."/>
            <person name="Zurek L."/>
        </authorList>
    </citation>
    <scope>NUCLEOTIDE SEQUENCE [LARGE SCALE GENOMIC DNA]</scope>
    <source>
        <strain evidence="9 10">CS-1</strain>
    </source>
</reference>
<dbReference type="PROSITE" id="PS50850">
    <property type="entry name" value="MFS"/>
    <property type="match status" value="1"/>
</dbReference>
<feature type="domain" description="Major facilitator superfamily (MFS) profile" evidence="8">
    <location>
        <begin position="8"/>
        <end position="401"/>
    </location>
</feature>
<evidence type="ECO:0000256" key="3">
    <source>
        <dbReference type="ARBA" id="ARBA00022475"/>
    </source>
</evidence>
<feature type="transmembrane region" description="Helical" evidence="7">
    <location>
        <begin position="218"/>
        <end position="243"/>
    </location>
</feature>
<comment type="subcellular location">
    <subcellularLocation>
        <location evidence="1">Cell membrane</location>
        <topology evidence="1">Multi-pass membrane protein</topology>
    </subcellularLocation>
</comment>
<dbReference type="GO" id="GO:0022857">
    <property type="term" value="F:transmembrane transporter activity"/>
    <property type="evidence" value="ECO:0007669"/>
    <property type="project" value="InterPro"/>
</dbReference>
<feature type="transmembrane region" description="Helical" evidence="7">
    <location>
        <begin position="96"/>
        <end position="119"/>
    </location>
</feature>
<dbReference type="PRINTS" id="PR01035">
    <property type="entry name" value="TCRTETA"/>
</dbReference>
<dbReference type="GO" id="GO:0005886">
    <property type="term" value="C:plasma membrane"/>
    <property type="evidence" value="ECO:0007669"/>
    <property type="project" value="UniProtKB-SubCell"/>
</dbReference>
<dbReference type="OrthoDB" id="85643at2"/>
<evidence type="ECO:0000256" key="5">
    <source>
        <dbReference type="ARBA" id="ARBA00022989"/>
    </source>
</evidence>
<dbReference type="RefSeq" id="WP_138191139.1">
    <property type="nucleotide sequence ID" value="NZ_VBWP01000006.1"/>
</dbReference>
<evidence type="ECO:0000313" key="9">
    <source>
        <dbReference type="EMBL" id="TLG72913.1"/>
    </source>
</evidence>
<feature type="transmembrane region" description="Helical" evidence="7">
    <location>
        <begin position="131"/>
        <end position="153"/>
    </location>
</feature>
<sequence>MYKGMSKKLIIMLFAYFLIGVVNGLGHPATPALIKAVGAPENIFGFFMAAMTLAQFFASPMWGTLSDKYGRWLLFLGPLGYGFCQLLFAYGTYVPVLIFARFLSGFFVVITFTVHIAYFSDIAKPEHRSKVIALATMLFAFGAAFSPFIGGAIGELDYHLPFILQAVAGVILGVFFLFTVRDYKKHEPMPGANKRPSLRQLLWSDEVRETIKRYRHTILPTVFIIIILLVTANSLFTGVVPYFLSFQLHYTTAEIGLITGIIGLVAAVLNLVFVPMFQKRMSPTRLMFSIAVMGSVGVALVIVSFLFQSPMVIFVVLSTILFTTSTNVQVAGQMVVESISRREDAGALFGVRQSVQALGNVIGFVGLSVLFALGGYVPFYAAAVLFVVAALFCWFIVRKRVNREPRPE</sequence>
<dbReference type="Gene3D" id="1.20.1250.20">
    <property type="entry name" value="MFS general substrate transporter like domains"/>
    <property type="match status" value="1"/>
</dbReference>
<evidence type="ECO:0000256" key="4">
    <source>
        <dbReference type="ARBA" id="ARBA00022692"/>
    </source>
</evidence>
<keyword evidence="6 7" id="KW-0472">Membrane</keyword>
<keyword evidence="10" id="KW-1185">Reference proteome</keyword>
<dbReference type="PANTHER" id="PTHR43414">
    <property type="entry name" value="MULTIDRUG RESISTANCE PROTEIN MDTG"/>
    <property type="match status" value="1"/>
</dbReference>
<keyword evidence="2" id="KW-0813">Transport</keyword>
<evidence type="ECO:0000256" key="2">
    <source>
        <dbReference type="ARBA" id="ARBA00022448"/>
    </source>
</evidence>
<keyword evidence="3" id="KW-1003">Cell membrane</keyword>
<dbReference type="InterPro" id="IPR011701">
    <property type="entry name" value="MFS"/>
</dbReference>
<dbReference type="Pfam" id="PF07690">
    <property type="entry name" value="MFS_1"/>
    <property type="match status" value="1"/>
</dbReference>
<dbReference type="InParanoid" id="A0A5R8QAI5"/>
<feature type="transmembrane region" description="Helical" evidence="7">
    <location>
        <begin position="255"/>
        <end position="274"/>
    </location>
</feature>
<feature type="transmembrane region" description="Helical" evidence="7">
    <location>
        <begin position="286"/>
        <end position="307"/>
    </location>
</feature>
<feature type="transmembrane region" description="Helical" evidence="7">
    <location>
        <begin position="159"/>
        <end position="180"/>
    </location>
</feature>
<evidence type="ECO:0000313" key="10">
    <source>
        <dbReference type="Proteomes" id="UP000306912"/>
    </source>
</evidence>
<feature type="transmembrane region" description="Helical" evidence="7">
    <location>
        <begin position="72"/>
        <end position="90"/>
    </location>
</feature>
<evidence type="ECO:0000256" key="1">
    <source>
        <dbReference type="ARBA" id="ARBA00004651"/>
    </source>
</evidence>
<feature type="transmembrane region" description="Helical" evidence="7">
    <location>
        <begin position="357"/>
        <end position="373"/>
    </location>
</feature>
<feature type="transmembrane region" description="Helical" evidence="7">
    <location>
        <begin position="379"/>
        <end position="397"/>
    </location>
</feature>
<feature type="transmembrane region" description="Helical" evidence="7">
    <location>
        <begin position="313"/>
        <end position="336"/>
    </location>
</feature>
<dbReference type="InterPro" id="IPR020846">
    <property type="entry name" value="MFS_dom"/>
</dbReference>
<dbReference type="AlphaFoldDB" id="A0A5R8QAI5"/>
<accession>A0A5R8QAI5</accession>
<evidence type="ECO:0000256" key="7">
    <source>
        <dbReference type="SAM" id="Phobius"/>
    </source>
</evidence>
<dbReference type="InterPro" id="IPR001958">
    <property type="entry name" value="Tet-R_TetA/multi-R_MdtG-like"/>
</dbReference>
<keyword evidence="5 7" id="KW-1133">Transmembrane helix</keyword>
<protein>
    <submittedName>
        <fullName evidence="9">MFS transporter</fullName>
    </submittedName>
</protein>
<organism evidence="9 10">
    <name type="scientific">Culicoidibacter larvae</name>
    <dbReference type="NCBI Taxonomy" id="2579976"/>
    <lineage>
        <taxon>Bacteria</taxon>
        <taxon>Bacillati</taxon>
        <taxon>Bacillota</taxon>
        <taxon>Culicoidibacteria</taxon>
        <taxon>Culicoidibacterales</taxon>
        <taxon>Culicoidibacteraceae</taxon>
        <taxon>Culicoidibacter</taxon>
    </lineage>
</organism>
<dbReference type="PANTHER" id="PTHR43414:SF6">
    <property type="entry name" value="MULTIDRUG RESISTANCE PROTEIN MDTG"/>
    <property type="match status" value="1"/>
</dbReference>
<dbReference type="FunCoup" id="A0A5R8QAI5">
    <property type="interactions" value="246"/>
</dbReference>